<dbReference type="SUPFAM" id="SSF46955">
    <property type="entry name" value="Putative DNA-binding domain"/>
    <property type="match status" value="1"/>
</dbReference>
<dbReference type="Proteomes" id="UP000429552">
    <property type="component" value="Unassembled WGS sequence"/>
</dbReference>
<feature type="compositionally biased region" description="Basic and acidic residues" evidence="2">
    <location>
        <begin position="212"/>
        <end position="226"/>
    </location>
</feature>
<dbReference type="NCBIfam" id="TIGR03086">
    <property type="entry name" value="TIGR03086 family metal-binding protein"/>
    <property type="match status" value="1"/>
</dbReference>
<dbReference type="InterPro" id="IPR017517">
    <property type="entry name" value="Maleyloyr_isom"/>
</dbReference>
<dbReference type="SUPFAM" id="SSF109854">
    <property type="entry name" value="DinB/YfiT-like putative metalloenzymes"/>
    <property type="match status" value="1"/>
</dbReference>
<dbReference type="Pfam" id="PF13411">
    <property type="entry name" value="MerR_1"/>
    <property type="match status" value="1"/>
</dbReference>
<feature type="domain" description="HTH merR-type" evidence="3">
    <location>
        <begin position="11"/>
        <end position="80"/>
    </location>
</feature>
<reference evidence="4 5" key="1">
    <citation type="submission" date="2019-12" db="EMBL/GenBank/DDBJ databases">
        <title>Whole genome shotgun sequence of Streptomyces libani subsp. libani NBRC 13452.</title>
        <authorList>
            <person name="Ichikawa N."/>
            <person name="Kimura A."/>
            <person name="Kitahashi Y."/>
            <person name="Komaki H."/>
            <person name="Tamura T."/>
        </authorList>
    </citation>
    <scope>NUCLEOTIDE SEQUENCE [LARGE SCALE GENOMIC DNA]</scope>
    <source>
        <strain evidence="4 5">NBRC 13452</strain>
    </source>
</reference>
<dbReference type="EMBL" id="BLIP01000002">
    <property type="protein sequence ID" value="GFE26069.1"/>
    <property type="molecule type" value="Genomic_DNA"/>
</dbReference>
<evidence type="ECO:0000313" key="4">
    <source>
        <dbReference type="EMBL" id="GFE26069.1"/>
    </source>
</evidence>
<dbReference type="InterPro" id="IPR017520">
    <property type="entry name" value="CHP03086"/>
</dbReference>
<dbReference type="NCBIfam" id="TIGR03083">
    <property type="entry name" value="maleylpyruvate isomerase family mycothiol-dependent enzyme"/>
    <property type="match status" value="1"/>
</dbReference>
<gene>
    <name evidence="4" type="ORF">Sliba_65220</name>
</gene>
<dbReference type="CDD" id="cd00592">
    <property type="entry name" value="HTH_MerR-like"/>
    <property type="match status" value="1"/>
</dbReference>
<dbReference type="Gene3D" id="1.20.120.450">
    <property type="entry name" value="dinb family like domain"/>
    <property type="match status" value="1"/>
</dbReference>
<sequence>MDGMNEDGTGLLTIGELARLTGVPVKTIRSWSDQDLLPPAARTPAGYRLYGPDAPARLEIVRSLRELGVGLTAIRSVLHRELTVAGTAAQWADALDAQIRALRLQSAVLRSVAARGSAAEELPYMTELARLSARERRRIITDFVEDALDGVDAPAYRSGLLAATPDLPDDPTPEQIGAWIELAALVREPELRAALRRLAEYSARTAPPAGEPDAKSEPYAPEERRAPGASHTTTEPRTAAAPDPAMQEQAAQEQAAQGQAAARVAELMRVRGEAAVAAGIAPDSPAAEPVIAELVAAWLPTQTGTADPPTEDNPAARARLLEQLETAAEPVVERYWQLLCTVTGRPAPPRWDTAGAWTTAALRAHPRPYGLDRSAFDGTDPDRVLRAYEQVTRDVAALVAAVRPEDLALPTPCAGWSVRQLLDHMVWENLMATSIAEDAPRDDHTADHLGDDHRAAFDDSVRAALAAFTGSGMLRRTYGPYEAPGAMIVQQVVVELLAHGWDLARATGAPTGLAPEAAEETLAAARRIYGAAPRTEGSSFAPERPAPPGASATDRLAAFLGRDPA</sequence>
<dbReference type="PRINTS" id="PR00040">
    <property type="entry name" value="HTHMERR"/>
</dbReference>
<dbReference type="GO" id="GO:0046872">
    <property type="term" value="F:metal ion binding"/>
    <property type="evidence" value="ECO:0007669"/>
    <property type="project" value="InterPro"/>
</dbReference>
<dbReference type="InterPro" id="IPR009061">
    <property type="entry name" value="DNA-bd_dom_put_sf"/>
</dbReference>
<evidence type="ECO:0000256" key="1">
    <source>
        <dbReference type="ARBA" id="ARBA00023125"/>
    </source>
</evidence>
<feature type="region of interest" description="Disordered" evidence="2">
    <location>
        <begin position="203"/>
        <end position="257"/>
    </location>
</feature>
<comment type="caution">
    <text evidence="4">The sequence shown here is derived from an EMBL/GenBank/DDBJ whole genome shotgun (WGS) entry which is preliminary data.</text>
</comment>
<dbReference type="InterPro" id="IPR047057">
    <property type="entry name" value="MerR_fam"/>
</dbReference>
<dbReference type="Pfam" id="PF11716">
    <property type="entry name" value="MDMPI_N"/>
    <property type="match status" value="1"/>
</dbReference>
<dbReference type="Gene3D" id="1.10.1660.10">
    <property type="match status" value="1"/>
</dbReference>
<keyword evidence="1" id="KW-0238">DNA-binding</keyword>
<dbReference type="GO" id="GO:0003700">
    <property type="term" value="F:DNA-binding transcription factor activity"/>
    <property type="evidence" value="ECO:0007669"/>
    <property type="project" value="InterPro"/>
</dbReference>
<dbReference type="AlphaFoldDB" id="A0A640TRR2"/>
<accession>A0A640TRR2</accession>
<evidence type="ECO:0000256" key="2">
    <source>
        <dbReference type="SAM" id="MobiDB-lite"/>
    </source>
</evidence>
<evidence type="ECO:0000313" key="5">
    <source>
        <dbReference type="Proteomes" id="UP000429552"/>
    </source>
</evidence>
<protein>
    <recommendedName>
        <fullName evidence="3">HTH merR-type domain-containing protein</fullName>
    </recommendedName>
</protein>
<dbReference type="InterPro" id="IPR024344">
    <property type="entry name" value="MDMPI_metal-binding"/>
</dbReference>
<dbReference type="PANTHER" id="PTHR30204">
    <property type="entry name" value="REDOX-CYCLING DRUG-SENSING TRANSCRIPTIONAL ACTIVATOR SOXR"/>
    <property type="match status" value="1"/>
</dbReference>
<organism evidence="4 5">
    <name type="scientific">Streptomyces nigrescens</name>
    <dbReference type="NCBI Taxonomy" id="1920"/>
    <lineage>
        <taxon>Bacteria</taxon>
        <taxon>Bacillati</taxon>
        <taxon>Actinomycetota</taxon>
        <taxon>Actinomycetes</taxon>
        <taxon>Kitasatosporales</taxon>
        <taxon>Streptomycetaceae</taxon>
        <taxon>Streptomyces</taxon>
    </lineage>
</organism>
<dbReference type="GO" id="GO:0003677">
    <property type="term" value="F:DNA binding"/>
    <property type="evidence" value="ECO:0007669"/>
    <property type="project" value="UniProtKB-KW"/>
</dbReference>
<dbReference type="InterPro" id="IPR000551">
    <property type="entry name" value="MerR-type_HTH_dom"/>
</dbReference>
<feature type="compositionally biased region" description="Low complexity" evidence="2">
    <location>
        <begin position="239"/>
        <end position="257"/>
    </location>
</feature>
<dbReference type="SMART" id="SM00422">
    <property type="entry name" value="HTH_MERR"/>
    <property type="match status" value="1"/>
</dbReference>
<proteinExistence type="predicted"/>
<name>A0A640TRR2_STRNI</name>
<evidence type="ECO:0000259" key="3">
    <source>
        <dbReference type="PROSITE" id="PS50937"/>
    </source>
</evidence>
<dbReference type="PROSITE" id="PS50937">
    <property type="entry name" value="HTH_MERR_2"/>
    <property type="match status" value="1"/>
</dbReference>
<dbReference type="PANTHER" id="PTHR30204:SF93">
    <property type="entry name" value="HTH MERR-TYPE DOMAIN-CONTAINING PROTEIN"/>
    <property type="match status" value="1"/>
</dbReference>
<feature type="region of interest" description="Disordered" evidence="2">
    <location>
        <begin position="533"/>
        <end position="565"/>
    </location>
</feature>
<dbReference type="InterPro" id="IPR034660">
    <property type="entry name" value="DinB/YfiT-like"/>
</dbReference>